<dbReference type="EMBL" id="LGKP01000022">
    <property type="protein sequence ID" value="KPL86142.1"/>
    <property type="molecule type" value="Genomic_DNA"/>
</dbReference>
<dbReference type="RefSeq" id="WP_054535245.1">
    <property type="nucleotide sequence ID" value="NZ_LGKP01000022.1"/>
</dbReference>
<name>A0A0P6Y2P6_9CHLR</name>
<reference evidence="1 2" key="1">
    <citation type="submission" date="2015-07" db="EMBL/GenBank/DDBJ databases">
        <title>Whole genome sequence of Herpetosiphon geysericola DSM 7119.</title>
        <authorList>
            <person name="Hemp J."/>
            <person name="Ward L.M."/>
            <person name="Pace L.A."/>
            <person name="Fischer W.W."/>
        </authorList>
    </citation>
    <scope>NUCLEOTIDE SEQUENCE [LARGE SCALE GENOMIC DNA]</scope>
    <source>
        <strain evidence="1 2">DSM 7119</strain>
    </source>
</reference>
<comment type="caution">
    <text evidence="1">The sequence shown here is derived from an EMBL/GenBank/DDBJ whole genome shotgun (WGS) entry which is preliminary data.</text>
</comment>
<dbReference type="AlphaFoldDB" id="A0A0P6Y2P6"/>
<evidence type="ECO:0000313" key="1">
    <source>
        <dbReference type="EMBL" id="KPL86142.1"/>
    </source>
</evidence>
<proteinExistence type="predicted"/>
<keyword evidence="2" id="KW-1185">Reference proteome</keyword>
<protein>
    <submittedName>
        <fullName evidence="1">Uncharacterized protein</fullName>
    </submittedName>
</protein>
<sequence length="112" mass="12526">MQTIDTIHIRRPSMQAFAPYYPVPTQTFPISAAPISPLRPTTKIKKNRKAKKPQCTCPSCQFGSETGAFYCLNLSEWGVYSSGQLLGYRSTYNEADSLMRQHLYTSLTKAAA</sequence>
<accession>A0A0P6Y2P6</accession>
<gene>
    <name evidence="1" type="ORF">SE18_14890</name>
</gene>
<organism evidence="1 2">
    <name type="scientific">Herpetosiphon geysericola</name>
    <dbReference type="NCBI Taxonomy" id="70996"/>
    <lineage>
        <taxon>Bacteria</taxon>
        <taxon>Bacillati</taxon>
        <taxon>Chloroflexota</taxon>
        <taxon>Chloroflexia</taxon>
        <taxon>Herpetosiphonales</taxon>
        <taxon>Herpetosiphonaceae</taxon>
        <taxon>Herpetosiphon</taxon>
    </lineage>
</organism>
<evidence type="ECO:0000313" key="2">
    <source>
        <dbReference type="Proteomes" id="UP000050277"/>
    </source>
</evidence>
<dbReference type="Proteomes" id="UP000050277">
    <property type="component" value="Unassembled WGS sequence"/>
</dbReference>